<protein>
    <submittedName>
        <fullName evidence="5">SNF2-like protein</fullName>
        <ecNumber evidence="5">3.6.4.12</ecNumber>
    </submittedName>
</protein>
<evidence type="ECO:0000313" key="5">
    <source>
        <dbReference type="EMBL" id="KFI47001.1"/>
    </source>
</evidence>
<dbReference type="InterPro" id="IPR014001">
    <property type="entry name" value="Helicase_ATP-bd"/>
</dbReference>
<feature type="domain" description="Helicase ATP-binding" evidence="3">
    <location>
        <begin position="453"/>
        <end position="616"/>
    </location>
</feature>
<keyword evidence="6" id="KW-1185">Reference proteome</keyword>
<dbReference type="GO" id="GO:0003678">
    <property type="term" value="F:DNA helicase activity"/>
    <property type="evidence" value="ECO:0007669"/>
    <property type="project" value="UniProtKB-EC"/>
</dbReference>
<dbReference type="Proteomes" id="UP000029096">
    <property type="component" value="Unassembled WGS sequence"/>
</dbReference>
<evidence type="ECO:0000313" key="6">
    <source>
        <dbReference type="Proteomes" id="UP000029096"/>
    </source>
</evidence>
<dbReference type="OrthoDB" id="9760715at2"/>
<dbReference type="SUPFAM" id="SSF52540">
    <property type="entry name" value="P-loop containing nucleoside triphosphate hydrolases"/>
    <property type="match status" value="2"/>
</dbReference>
<sequence>MSKRDDDVYSMRDCLQDATEEGERLLSSIDSHENSYRQSLQSMLQRARHTSIDDRIQFNCLWMNESDQAALTAIAKGQNAPVPDQRLVGVAEYLSKTAKPILERISGSTKIQRLFNSNKRREYQTDVQSLSQIYQSDDWRRIRQELADRTLSVESYYLNLADTDVNDRALSIISSTLKATQAPLILTMQQLSKIRRACSTYASIDRNIEECRDSIQTCAEQVRKGEARIVMRKTAVQELDSVSTGKIRTAPLTQAGIDTVDQVLREANDLESLPGIGQVFAQRIIAASTNLYNAAIESSKINLSTDNHDPSMTRLISSLVTYDSLTHITKPDELAQGVDFLRSLLSSIPENATGIIFPQDEASLSFIGTALTATTEWFDTLPSDTNETDPIARFKSNPAKYATILDNLGLLPNKQTSSTGDLDDDLVGKIETTRLDTSELHDISLRGYQSFAAKFALSQHKVIIGDEMGLGKTIEALAVCAHLSATKPGMHHFMVICPASVIENWTREAKTHTVLTVHKAYGSNKLGEMHNWEKQGGICITTYTTLTGLSSKIAPETTIDCLIIDEAHYIKNPYAQRTAHCRKLIGNAQYTMLMTGTPLENNVEEISNLAQYINPDIRAKLGAANTPVEFRKTIAPIYLRRNQEDVLTELPKRIDIDDWLGFTASDSETYLAALDANNFTGMRTAGIANAEKSSKTKKIIEILNQAIENNRKTIIFSYFHVSLRNLQQVLFTNNIKTFGPIIGSVTAEERQRIIDEYSEYPYPAVLLSQIAAGGVGLNIQAASVIIICEPQLKPSTEEQAIARAYRMGQINPVTIHHLLNTNETDRRIHELLDWKQRTFDQYARESELAQSSSQAVDISEPQLAKEIIEKERQRLSQTGQRSSYDIPEEDFPLDPPPAATPSLQGPTDETMQPLDHYPDDYPSLPTVQLNDTTVNPSYVSPAYNAYKQSGKPMDVPEPVTPIVDEYFYRTNIMAAMGMTEEKLNSLSHDYKETAPALIAAQPDNPYDKDAIGVWIGGQLVGHIARDQTFRWKRLLDTNHAMEATATVIYSPYSDEFNITVDIRRNQSYIRLLSQH</sequence>
<evidence type="ECO:0000259" key="3">
    <source>
        <dbReference type="PROSITE" id="PS51192"/>
    </source>
</evidence>
<dbReference type="InterPro" id="IPR049730">
    <property type="entry name" value="SNF2/RAD54-like_C"/>
</dbReference>
<dbReference type="PROSITE" id="PS51194">
    <property type="entry name" value="HELICASE_CTER"/>
    <property type="match status" value="1"/>
</dbReference>
<dbReference type="Gene3D" id="3.40.50.10810">
    <property type="entry name" value="Tandem AAA-ATPase domain"/>
    <property type="match status" value="1"/>
</dbReference>
<dbReference type="CDD" id="cd18793">
    <property type="entry name" value="SF2_C_SNF"/>
    <property type="match status" value="1"/>
</dbReference>
<proteinExistence type="predicted"/>
<evidence type="ECO:0000256" key="2">
    <source>
        <dbReference type="SAM" id="MobiDB-lite"/>
    </source>
</evidence>
<feature type="domain" description="Helicase C-terminal" evidence="4">
    <location>
        <begin position="702"/>
        <end position="850"/>
    </location>
</feature>
<dbReference type="InterPro" id="IPR001650">
    <property type="entry name" value="Helicase_C-like"/>
</dbReference>
<name>A0A086ZKF1_9BIFI</name>
<dbReference type="InterPro" id="IPR000330">
    <property type="entry name" value="SNF2_N"/>
</dbReference>
<comment type="caution">
    <text evidence="5">The sequence shown here is derived from an EMBL/GenBank/DDBJ whole genome shotgun (WGS) entry which is preliminary data.</text>
</comment>
<dbReference type="RefSeq" id="WP_052118123.1">
    <property type="nucleotide sequence ID" value="NZ_JDUS01000001.1"/>
</dbReference>
<accession>A0A086ZKF1</accession>
<dbReference type="PANTHER" id="PTHR10799">
    <property type="entry name" value="SNF2/RAD54 HELICASE FAMILY"/>
    <property type="match status" value="1"/>
</dbReference>
<evidence type="ECO:0000256" key="1">
    <source>
        <dbReference type="ARBA" id="ARBA00022801"/>
    </source>
</evidence>
<dbReference type="GO" id="GO:0016787">
    <property type="term" value="F:hydrolase activity"/>
    <property type="evidence" value="ECO:0007669"/>
    <property type="project" value="UniProtKB-KW"/>
</dbReference>
<gene>
    <name evidence="5" type="ORF">BBOH_0476</name>
</gene>
<dbReference type="eggNOG" id="COG0553">
    <property type="taxonomic scope" value="Bacteria"/>
</dbReference>
<dbReference type="STRING" id="1437606.BBOH_0476"/>
<dbReference type="Pfam" id="PF00176">
    <property type="entry name" value="SNF2-rel_dom"/>
    <property type="match status" value="1"/>
</dbReference>
<dbReference type="InterPro" id="IPR038718">
    <property type="entry name" value="SNF2-like_sf"/>
</dbReference>
<dbReference type="SMART" id="SM00490">
    <property type="entry name" value="HELICc"/>
    <property type="match status" value="1"/>
</dbReference>
<dbReference type="GO" id="GO:0005524">
    <property type="term" value="F:ATP binding"/>
    <property type="evidence" value="ECO:0007669"/>
    <property type="project" value="InterPro"/>
</dbReference>
<dbReference type="SMART" id="SM00487">
    <property type="entry name" value="DEXDc"/>
    <property type="match status" value="1"/>
</dbReference>
<feature type="region of interest" description="Disordered" evidence="2">
    <location>
        <begin position="871"/>
        <end position="908"/>
    </location>
</feature>
<dbReference type="PROSITE" id="PS51192">
    <property type="entry name" value="HELICASE_ATP_BIND_1"/>
    <property type="match status" value="1"/>
</dbReference>
<dbReference type="EC" id="3.6.4.12" evidence="5"/>
<dbReference type="EMBL" id="JGYP01000001">
    <property type="protein sequence ID" value="KFI47001.1"/>
    <property type="molecule type" value="Genomic_DNA"/>
</dbReference>
<reference evidence="5 6" key="1">
    <citation type="submission" date="2014-03" db="EMBL/GenBank/DDBJ databases">
        <title>Genomics of Bifidobacteria.</title>
        <authorList>
            <person name="Ventura M."/>
            <person name="Milani C."/>
            <person name="Lugli G.A."/>
        </authorList>
    </citation>
    <scope>NUCLEOTIDE SEQUENCE [LARGE SCALE GENOMIC DNA]</scope>
    <source>
        <strain evidence="5 6">DSM 22767</strain>
    </source>
</reference>
<organism evidence="5 6">
    <name type="scientific">Bifidobacterium bohemicum DSM 22767</name>
    <dbReference type="NCBI Taxonomy" id="1437606"/>
    <lineage>
        <taxon>Bacteria</taxon>
        <taxon>Bacillati</taxon>
        <taxon>Actinomycetota</taxon>
        <taxon>Actinomycetes</taxon>
        <taxon>Bifidobacteriales</taxon>
        <taxon>Bifidobacteriaceae</taxon>
        <taxon>Bifidobacterium</taxon>
    </lineage>
</organism>
<keyword evidence="1 5" id="KW-0378">Hydrolase</keyword>
<dbReference type="Gene3D" id="3.30.70.2330">
    <property type="match status" value="1"/>
</dbReference>
<dbReference type="CDD" id="cd17919">
    <property type="entry name" value="DEXHc_Snf"/>
    <property type="match status" value="1"/>
</dbReference>
<dbReference type="Gene3D" id="3.40.50.300">
    <property type="entry name" value="P-loop containing nucleotide triphosphate hydrolases"/>
    <property type="match status" value="1"/>
</dbReference>
<dbReference type="AlphaFoldDB" id="A0A086ZKF1"/>
<evidence type="ECO:0000259" key="4">
    <source>
        <dbReference type="PROSITE" id="PS51194"/>
    </source>
</evidence>
<dbReference type="InterPro" id="IPR027417">
    <property type="entry name" value="P-loop_NTPase"/>
</dbReference>